<dbReference type="Proteomes" id="UP001304671">
    <property type="component" value="Unassembled WGS sequence"/>
</dbReference>
<protein>
    <submittedName>
        <fullName evidence="1">Uncharacterized protein</fullName>
    </submittedName>
</protein>
<dbReference type="RefSeq" id="WP_323252021.1">
    <property type="nucleotide sequence ID" value="NZ_JAYFUL010000041.1"/>
</dbReference>
<sequence>MEYLLTKLLILLSFRTKHRFCSVHKNISLAIIFPLLLLSQNILWAQLKQVAAIEIPKNNKSEESVSVLPLGKDGLLFTIEKYGMFNRDGMQWTFQKYNTDLHLEWNTNLSISHDYELQMSFQNKEYLFWLFTIPESPKINIVRLDIVRGEIDEFKGELPSIIDISFFKVLSNTAFLGGNYFDKPVVASFTFFNQKSKVLHGLYDDRLEISALEIDEKRTELNVIVKERRKGKCGLVIQTYSYEGKSLRTIHVPDKEGNSLSFISGKMLSLNDKESLLVGNFSNNCNEFSKGLYLTRLEEGIEKNTNIIKFADFKNFFSFMSPKRQEKLKEKIEQKKKEGKDPNFSYKLLVHNLLETDKGAVLVAEIYYTLPKNYNAFNTTLRSSFKNGENKDDYRFTHAVICEFDKEGNLLWDNALVMDNIESGELVEQVQVSTLQDRWLMAYFKKGEVHLQQIKGNQTISEIEIFEIKRDSTSKPDEDASVAAWYNQNFLVWGKRRLETDARFVDAPREVFYLRKLSYSSQKDEKGQ</sequence>
<keyword evidence="2" id="KW-1185">Reference proteome</keyword>
<gene>
    <name evidence="1" type="ORF">VB264_19285</name>
</gene>
<accession>A0ABU5QS79</accession>
<proteinExistence type="predicted"/>
<organism evidence="1 2">
    <name type="scientific">Arcicella aquatica</name>
    <dbReference type="NCBI Taxonomy" id="217141"/>
    <lineage>
        <taxon>Bacteria</taxon>
        <taxon>Pseudomonadati</taxon>
        <taxon>Bacteroidota</taxon>
        <taxon>Cytophagia</taxon>
        <taxon>Cytophagales</taxon>
        <taxon>Flectobacillaceae</taxon>
        <taxon>Arcicella</taxon>
    </lineage>
</organism>
<evidence type="ECO:0000313" key="1">
    <source>
        <dbReference type="EMBL" id="MEA5259950.1"/>
    </source>
</evidence>
<reference evidence="1 2" key="1">
    <citation type="submission" date="2023-12" db="EMBL/GenBank/DDBJ databases">
        <title>Novel species of the genus Arcicella isolated from rivers.</title>
        <authorList>
            <person name="Lu H."/>
        </authorList>
    </citation>
    <scope>NUCLEOTIDE SEQUENCE [LARGE SCALE GENOMIC DNA]</scope>
    <source>
        <strain evidence="1 2">LMG 21963</strain>
    </source>
</reference>
<name>A0ABU5QS79_9BACT</name>
<evidence type="ECO:0000313" key="2">
    <source>
        <dbReference type="Proteomes" id="UP001304671"/>
    </source>
</evidence>
<dbReference type="EMBL" id="JAYFUL010000041">
    <property type="protein sequence ID" value="MEA5259950.1"/>
    <property type="molecule type" value="Genomic_DNA"/>
</dbReference>
<comment type="caution">
    <text evidence="1">The sequence shown here is derived from an EMBL/GenBank/DDBJ whole genome shotgun (WGS) entry which is preliminary data.</text>
</comment>